<feature type="compositionally biased region" description="Low complexity" evidence="1">
    <location>
        <begin position="56"/>
        <end position="65"/>
    </location>
</feature>
<dbReference type="AlphaFoldDB" id="A0A2A6D0L5"/>
<evidence type="ECO:0000313" key="3">
    <source>
        <dbReference type="Proteomes" id="UP000005239"/>
    </source>
</evidence>
<evidence type="ECO:0000313" key="2">
    <source>
        <dbReference type="EnsemblMetazoa" id="PPA45196.1"/>
    </source>
</evidence>
<evidence type="ECO:0000256" key="1">
    <source>
        <dbReference type="SAM" id="MobiDB-lite"/>
    </source>
</evidence>
<sequence>MLLPVVSSSLLLSEEEEIRAWESEDGLWEMGNGRRKGGKGEVTCSSVPTRQKARATTTTTTETSA</sequence>
<feature type="region of interest" description="Disordered" evidence="1">
    <location>
        <begin position="28"/>
        <end position="65"/>
    </location>
</feature>
<organism evidence="2 3">
    <name type="scientific">Pristionchus pacificus</name>
    <name type="common">Parasitic nematode worm</name>
    <dbReference type="NCBI Taxonomy" id="54126"/>
    <lineage>
        <taxon>Eukaryota</taxon>
        <taxon>Metazoa</taxon>
        <taxon>Ecdysozoa</taxon>
        <taxon>Nematoda</taxon>
        <taxon>Chromadorea</taxon>
        <taxon>Rhabditida</taxon>
        <taxon>Rhabditina</taxon>
        <taxon>Diplogasteromorpha</taxon>
        <taxon>Diplogasteroidea</taxon>
        <taxon>Neodiplogasteridae</taxon>
        <taxon>Pristionchus</taxon>
    </lineage>
</organism>
<gene>
    <name evidence="2" type="primary">WBGene00283565</name>
</gene>
<accession>A0A2A6D0L5</accession>
<proteinExistence type="predicted"/>
<accession>A0A8R1V0Z6</accession>
<protein>
    <submittedName>
        <fullName evidence="2">Uncharacterized protein</fullName>
    </submittedName>
</protein>
<dbReference type="Proteomes" id="UP000005239">
    <property type="component" value="Unassembled WGS sequence"/>
</dbReference>
<keyword evidence="3" id="KW-1185">Reference proteome</keyword>
<reference evidence="2" key="2">
    <citation type="submission" date="2022-06" db="UniProtKB">
        <authorList>
            <consortium name="EnsemblMetazoa"/>
        </authorList>
    </citation>
    <scope>IDENTIFICATION</scope>
    <source>
        <strain evidence="2">PS312</strain>
    </source>
</reference>
<name>A0A2A6D0L5_PRIPA</name>
<dbReference type="EnsemblMetazoa" id="PPA45196.1">
    <property type="protein sequence ID" value="PPA45196.1"/>
    <property type="gene ID" value="WBGene00283565"/>
</dbReference>
<reference evidence="3" key="1">
    <citation type="journal article" date="2008" name="Nat. Genet.">
        <title>The Pristionchus pacificus genome provides a unique perspective on nematode lifestyle and parasitism.</title>
        <authorList>
            <person name="Dieterich C."/>
            <person name="Clifton S.W."/>
            <person name="Schuster L.N."/>
            <person name="Chinwalla A."/>
            <person name="Delehaunty K."/>
            <person name="Dinkelacker I."/>
            <person name="Fulton L."/>
            <person name="Fulton R."/>
            <person name="Godfrey J."/>
            <person name="Minx P."/>
            <person name="Mitreva M."/>
            <person name="Roeseler W."/>
            <person name="Tian H."/>
            <person name="Witte H."/>
            <person name="Yang S.P."/>
            <person name="Wilson R.K."/>
            <person name="Sommer R.J."/>
        </authorList>
    </citation>
    <scope>NUCLEOTIDE SEQUENCE [LARGE SCALE GENOMIC DNA]</scope>
    <source>
        <strain evidence="3">PS312</strain>
    </source>
</reference>